<sequence>LDYGRIFQLENPKNTMRNVIIDLENAQVAPGTRIKLILSAVPKSVFDSYDVNRPFVSFGLLQHENKVSVMHFLIKRHQDYTSAIRSKDEMVMHCGFRRMPIKPIFSQYTGSNRGTNNVHRFERFLQMGTLTMATVYAPITFGTVPVNVYLPETKNEVIEVDMDSGAPATANIEPIAPTLVGTGSLHSIDPTRIVAKRIVLTGLPYKINTKTATVRFMFYNPADINYFKPVQLSTKYGKFGHIRESLG</sequence>
<gene>
    <name evidence="2" type="primary">TSR1</name>
</gene>
<dbReference type="GO" id="GO:0000479">
    <property type="term" value="P:endonucleolytic cleavage of tricistronic rRNA transcript (SSU-rRNA, 5.8S rRNA, LSU-rRNA)"/>
    <property type="evidence" value="ECO:0007669"/>
    <property type="project" value="TreeGrafter"/>
</dbReference>
<name>U3PGC6_9FUNG</name>
<dbReference type="InterPro" id="IPR007034">
    <property type="entry name" value="BMS1_TSR1_C"/>
</dbReference>
<proteinExistence type="predicted"/>
<dbReference type="PANTHER" id="PTHR12858">
    <property type="entry name" value="RIBOSOME BIOGENESIS PROTEIN"/>
    <property type="match status" value="1"/>
</dbReference>
<dbReference type="GO" id="GO:0030688">
    <property type="term" value="C:preribosome, small subunit precursor"/>
    <property type="evidence" value="ECO:0007669"/>
    <property type="project" value="TreeGrafter"/>
</dbReference>
<protein>
    <submittedName>
        <fullName evidence="2">Ribosome biogenesis protein TSR1</fullName>
    </submittedName>
</protein>
<dbReference type="GO" id="GO:0000462">
    <property type="term" value="P:maturation of SSU-rRNA from tricistronic rRNA transcript (SSU-rRNA, 5.8S rRNA, LSU-rRNA)"/>
    <property type="evidence" value="ECO:0007669"/>
    <property type="project" value="TreeGrafter"/>
</dbReference>
<dbReference type="SMART" id="SM01362">
    <property type="entry name" value="DUF663"/>
    <property type="match status" value="1"/>
</dbReference>
<dbReference type="GO" id="GO:0005525">
    <property type="term" value="F:GTP binding"/>
    <property type="evidence" value="ECO:0007669"/>
    <property type="project" value="TreeGrafter"/>
</dbReference>
<feature type="non-terminal residue" evidence="2">
    <location>
        <position position="247"/>
    </location>
</feature>
<evidence type="ECO:0000313" key="2">
    <source>
        <dbReference type="EMBL" id="AGW45722.1"/>
    </source>
</evidence>
<dbReference type="PANTHER" id="PTHR12858:SF1">
    <property type="entry name" value="PRE-RRNA-PROCESSING PROTEIN TSR1 HOMOLOG"/>
    <property type="match status" value="1"/>
</dbReference>
<dbReference type="Pfam" id="PF04950">
    <property type="entry name" value="RIBIOP_C"/>
    <property type="match status" value="1"/>
</dbReference>
<organism evidence="2">
    <name type="scientific">Genistelloides hibernus</name>
    <dbReference type="NCBI Taxonomy" id="4887"/>
    <lineage>
        <taxon>Eukaryota</taxon>
        <taxon>Fungi</taxon>
        <taxon>Fungi incertae sedis</taxon>
        <taxon>Zoopagomycota</taxon>
        <taxon>Kickxellomycotina</taxon>
        <taxon>Harpellomycetes</taxon>
        <taxon>Harpellales</taxon>
        <taxon>Legeriomycetaceae</taxon>
        <taxon>Genistelloides</taxon>
    </lineage>
</organism>
<dbReference type="InterPro" id="IPR039761">
    <property type="entry name" value="Bms1/Tsr1"/>
</dbReference>
<feature type="non-terminal residue" evidence="2">
    <location>
        <position position="1"/>
    </location>
</feature>
<accession>U3PGC6</accession>
<feature type="domain" description="Ribosome biogenesis protein BMS1/TSR1 C-terminal" evidence="1">
    <location>
        <begin position="1"/>
        <end position="246"/>
    </location>
</feature>
<dbReference type="AlphaFoldDB" id="U3PGC6"/>
<dbReference type="EMBL" id="KC297651">
    <property type="protein sequence ID" value="AGW45722.1"/>
    <property type="molecule type" value="Genomic_DNA"/>
</dbReference>
<dbReference type="GO" id="GO:0003924">
    <property type="term" value="F:GTPase activity"/>
    <property type="evidence" value="ECO:0007669"/>
    <property type="project" value="TreeGrafter"/>
</dbReference>
<dbReference type="GO" id="GO:0034511">
    <property type="term" value="F:U3 snoRNA binding"/>
    <property type="evidence" value="ECO:0007669"/>
    <property type="project" value="TreeGrafter"/>
</dbReference>
<reference evidence="2" key="1">
    <citation type="journal article" date="2013" name="Persoonia">
        <title>Examining new phylogenetic markers to uncover the evolutionary history of early-diverging fungi: comparing MCM7, TSR1 and rRNA genes for single- and multi-gene analyses of the Kickxellomycotina.</title>
        <authorList>
            <person name="Tretter E.D."/>
            <person name="Johnson E.M."/>
            <person name="Wang Y."/>
            <person name="Kandel P."/>
            <person name="White M.M."/>
        </authorList>
    </citation>
    <scope>NUCLEOTIDE SEQUENCE</scope>
</reference>
<evidence type="ECO:0000259" key="1">
    <source>
        <dbReference type="SMART" id="SM01362"/>
    </source>
</evidence>